<keyword evidence="1" id="KW-0472">Membrane</keyword>
<sequence>MNSFRIEELSQGDLEQINGGFSFGSFAAGVACLAGAVACDVAAMATAPTVVAPAALIVGGAALHTAGIGMIAHSFVE</sequence>
<protein>
    <recommendedName>
        <fullName evidence="4">Bacteriocin</fullName>
    </recommendedName>
</protein>
<accession>A0ABY3SKL1</accession>
<keyword evidence="1" id="KW-0812">Transmembrane</keyword>
<dbReference type="PROSITE" id="PS51257">
    <property type="entry name" value="PROKAR_LIPOPROTEIN"/>
    <property type="match status" value="1"/>
</dbReference>
<evidence type="ECO:0000313" key="3">
    <source>
        <dbReference type="Proteomes" id="UP001649230"/>
    </source>
</evidence>
<dbReference type="EMBL" id="CP090978">
    <property type="protein sequence ID" value="UJF33522.1"/>
    <property type="molecule type" value="Genomic_DNA"/>
</dbReference>
<proteinExistence type="predicted"/>
<gene>
    <name evidence="2" type="ORF">L0M14_29165</name>
</gene>
<feature type="transmembrane region" description="Helical" evidence="1">
    <location>
        <begin position="21"/>
        <end position="45"/>
    </location>
</feature>
<organism evidence="2 3">
    <name type="scientific">Paenibacillus hexagrammi</name>
    <dbReference type="NCBI Taxonomy" id="2908839"/>
    <lineage>
        <taxon>Bacteria</taxon>
        <taxon>Bacillati</taxon>
        <taxon>Bacillota</taxon>
        <taxon>Bacilli</taxon>
        <taxon>Bacillales</taxon>
        <taxon>Paenibacillaceae</taxon>
        <taxon>Paenibacillus</taxon>
    </lineage>
</organism>
<keyword evidence="1" id="KW-1133">Transmembrane helix</keyword>
<evidence type="ECO:0008006" key="4">
    <source>
        <dbReference type="Google" id="ProtNLM"/>
    </source>
</evidence>
<evidence type="ECO:0000256" key="1">
    <source>
        <dbReference type="SAM" id="Phobius"/>
    </source>
</evidence>
<feature type="transmembrane region" description="Helical" evidence="1">
    <location>
        <begin position="51"/>
        <end position="76"/>
    </location>
</feature>
<dbReference type="Proteomes" id="UP001649230">
    <property type="component" value="Chromosome"/>
</dbReference>
<reference evidence="2 3" key="1">
    <citation type="journal article" date="2024" name="Int. J. Syst. Evol. Microbiol.">
        <title>Paenibacillus hexagrammi sp. nov., a novel bacterium isolated from the gut content of Hexagrammos agrammus.</title>
        <authorList>
            <person name="Jung H.K."/>
            <person name="Kim D.G."/>
            <person name="Zin H."/>
            <person name="Park J."/>
            <person name="Jung H."/>
            <person name="Kim Y.O."/>
            <person name="Kong H.J."/>
            <person name="Kim J.W."/>
            <person name="Kim Y.S."/>
        </authorList>
    </citation>
    <scope>NUCLEOTIDE SEQUENCE [LARGE SCALE GENOMIC DNA]</scope>
    <source>
        <strain evidence="2 3">YPD9-1</strain>
    </source>
</reference>
<keyword evidence="3" id="KW-1185">Reference proteome</keyword>
<name>A0ABY3SKL1_9BACL</name>
<dbReference type="RefSeq" id="WP_235119892.1">
    <property type="nucleotide sequence ID" value="NZ_CP090978.1"/>
</dbReference>
<evidence type="ECO:0000313" key="2">
    <source>
        <dbReference type="EMBL" id="UJF33522.1"/>
    </source>
</evidence>